<reference evidence="1 2" key="1">
    <citation type="journal article" date="2018" name="PLoS Genet.">
        <title>Population sequencing reveals clonal diversity and ancestral inbreeding in the grapevine cultivar Chardonnay.</title>
        <authorList>
            <person name="Roach M.J."/>
            <person name="Johnson D.L."/>
            <person name="Bohlmann J."/>
            <person name="van Vuuren H.J."/>
            <person name="Jones S.J."/>
            <person name="Pretorius I.S."/>
            <person name="Schmidt S.A."/>
            <person name="Borneman A.R."/>
        </authorList>
    </citation>
    <scope>NUCLEOTIDE SEQUENCE [LARGE SCALE GENOMIC DNA]</scope>
    <source>
        <strain evidence="2">cv. Chardonnay</strain>
        <tissue evidence="1">Leaf</tissue>
    </source>
</reference>
<sequence>MTVAFPHGPQLRSMLVRGGVAFTSGDDLFNLSSSKCCTGADGMQRLGQALPVGPFIIGSSVCLHGEDESEEKVRREEVVLWSGWKKTSFARLNKLFEIAASEARTPSPASQSSPSTPSSLVVSIELEIRVERVVSPIVCEEENMATNLRAGFQERQCKRLSESIMVNFVPSKRLCPEPIYLKPISALASVPAPSTIATGTIPDPDERLPSIEDTTYHEPMRPFPSLDHLNDESIKCLVSFPSCPKSSYIPSRKEKAEDFGRDKEQSQSIIHGSAPVRHFGHHHLSHHAYVGLHDFRDSGSGDTCSPKPYGTTHSTLLPTGGCRDHEGIHCP</sequence>
<dbReference type="EMBL" id="QGNW01000037">
    <property type="protein sequence ID" value="RVX09551.1"/>
    <property type="molecule type" value="Genomic_DNA"/>
</dbReference>
<protein>
    <submittedName>
        <fullName evidence="1">Uncharacterized protein</fullName>
    </submittedName>
</protein>
<organism evidence="1 2">
    <name type="scientific">Vitis vinifera</name>
    <name type="common">Grape</name>
    <dbReference type="NCBI Taxonomy" id="29760"/>
    <lineage>
        <taxon>Eukaryota</taxon>
        <taxon>Viridiplantae</taxon>
        <taxon>Streptophyta</taxon>
        <taxon>Embryophyta</taxon>
        <taxon>Tracheophyta</taxon>
        <taxon>Spermatophyta</taxon>
        <taxon>Magnoliopsida</taxon>
        <taxon>eudicotyledons</taxon>
        <taxon>Gunneridae</taxon>
        <taxon>Pentapetalae</taxon>
        <taxon>rosids</taxon>
        <taxon>Vitales</taxon>
        <taxon>Vitaceae</taxon>
        <taxon>Viteae</taxon>
        <taxon>Vitis</taxon>
    </lineage>
</organism>
<gene>
    <name evidence="1" type="ORF">CK203_012352</name>
</gene>
<comment type="caution">
    <text evidence="1">The sequence shown here is derived from an EMBL/GenBank/DDBJ whole genome shotgun (WGS) entry which is preliminary data.</text>
</comment>
<proteinExistence type="predicted"/>
<evidence type="ECO:0000313" key="1">
    <source>
        <dbReference type="EMBL" id="RVX09551.1"/>
    </source>
</evidence>
<dbReference type="AlphaFoldDB" id="A0A438JKR4"/>
<dbReference type="Proteomes" id="UP000288805">
    <property type="component" value="Unassembled WGS sequence"/>
</dbReference>
<evidence type="ECO:0000313" key="2">
    <source>
        <dbReference type="Proteomes" id="UP000288805"/>
    </source>
</evidence>
<name>A0A438JKR4_VITVI</name>
<accession>A0A438JKR4</accession>